<evidence type="ECO:0000256" key="2">
    <source>
        <dbReference type="SAM" id="MobiDB-lite"/>
    </source>
</evidence>
<dbReference type="InterPro" id="IPR036770">
    <property type="entry name" value="Ankyrin_rpt-contain_sf"/>
</dbReference>
<dbReference type="Proteomes" id="UP000077701">
    <property type="component" value="Unassembled WGS sequence"/>
</dbReference>
<feature type="compositionally biased region" description="Polar residues" evidence="2">
    <location>
        <begin position="303"/>
        <end position="312"/>
    </location>
</feature>
<evidence type="ECO:0000313" key="3">
    <source>
        <dbReference type="EMBL" id="GAT70295.1"/>
    </source>
</evidence>
<dbReference type="SMART" id="SM00248">
    <property type="entry name" value="ANK"/>
    <property type="match status" value="2"/>
</dbReference>
<feature type="repeat" description="ANK" evidence="1">
    <location>
        <begin position="69"/>
        <end position="95"/>
    </location>
</feature>
<feature type="region of interest" description="Disordered" evidence="2">
    <location>
        <begin position="303"/>
        <end position="350"/>
    </location>
</feature>
<accession>A0A161LPY6</accession>
<organism evidence="3 4">
    <name type="scientific">Planomonospora sphaerica</name>
    <dbReference type="NCBI Taxonomy" id="161355"/>
    <lineage>
        <taxon>Bacteria</taxon>
        <taxon>Bacillati</taxon>
        <taxon>Actinomycetota</taxon>
        <taxon>Actinomycetes</taxon>
        <taxon>Streptosporangiales</taxon>
        <taxon>Streptosporangiaceae</taxon>
        <taxon>Planomonospora</taxon>
    </lineage>
</organism>
<dbReference type="EMBL" id="BDCX01000016">
    <property type="protein sequence ID" value="GAT70295.1"/>
    <property type="molecule type" value="Genomic_DNA"/>
</dbReference>
<dbReference type="Gene3D" id="1.25.40.20">
    <property type="entry name" value="Ankyrin repeat-containing domain"/>
    <property type="match status" value="1"/>
</dbReference>
<gene>
    <name evidence="3" type="ORF">PS9374_05977</name>
</gene>
<dbReference type="SUPFAM" id="SSF48403">
    <property type="entry name" value="Ankyrin repeat"/>
    <property type="match status" value="1"/>
</dbReference>
<keyword evidence="4" id="KW-1185">Reference proteome</keyword>
<name>A0A161LPY6_9ACTN</name>
<dbReference type="Pfam" id="PF12796">
    <property type="entry name" value="Ank_2"/>
    <property type="match status" value="1"/>
</dbReference>
<comment type="caution">
    <text evidence="3">The sequence shown here is derived from an EMBL/GenBank/DDBJ whole genome shotgun (WGS) entry which is preliminary data.</text>
</comment>
<dbReference type="STRING" id="161355.PS9374_05977"/>
<evidence type="ECO:0000256" key="1">
    <source>
        <dbReference type="PROSITE-ProRule" id="PRU00023"/>
    </source>
</evidence>
<keyword evidence="1" id="KW-0040">ANK repeat</keyword>
<proteinExistence type="predicted"/>
<dbReference type="InterPro" id="IPR002110">
    <property type="entry name" value="Ankyrin_rpt"/>
</dbReference>
<dbReference type="AlphaFoldDB" id="A0A161LPY6"/>
<dbReference type="PROSITE" id="PS50297">
    <property type="entry name" value="ANK_REP_REGION"/>
    <property type="match status" value="1"/>
</dbReference>
<dbReference type="PROSITE" id="PS50088">
    <property type="entry name" value="ANK_REPEAT"/>
    <property type="match status" value="1"/>
</dbReference>
<reference evidence="4" key="2">
    <citation type="submission" date="2016-04" db="EMBL/GenBank/DDBJ databases">
        <title>Planomonospora sphaerica JCM9374 whole genome shotgun sequence.</title>
        <authorList>
            <person name="Suzuki T."/>
            <person name="Dohra H."/>
            <person name="Kodani S."/>
        </authorList>
    </citation>
    <scope>NUCLEOTIDE SEQUENCE [LARGE SCALE GENOMIC DNA]</scope>
    <source>
        <strain evidence="4">JCM 9374</strain>
    </source>
</reference>
<dbReference type="RefSeq" id="WP_231647583.1">
    <property type="nucleotide sequence ID" value="NZ_BDCX01000016.1"/>
</dbReference>
<evidence type="ECO:0000313" key="4">
    <source>
        <dbReference type="Proteomes" id="UP000077701"/>
    </source>
</evidence>
<sequence>MAATDDVRWWGIKDWTDLDLVRAELAAGADPNYGAFIFEKPLHAVADRGSPEVVAELAGLVDDVDAEREGRTALWMAVFEGHIDNARALVSAGADPWRPMMAGWSPGRLSLVGPAPDLFSPSPEAGLSAAEAATVAEAERLIPALGDFYYDGLGLACVAELSAAEATARLEAVPADGVDIDELYEDSWNKPDAELIVGVTDVPGGCVIIQPWGYTPSTRGLLERVSPGTVCYSMYANPKGGSSEDIARDGTVITAWQPHSAYTVPADASAEEILAAYLYRDHPVAFCCSGAGLRLAEPVRSSALTRGSSFPNETGGPEPAEMKKGPDPCSGAGSSDLVEMRGFEPLTPSM</sequence>
<reference evidence="3 4" key="1">
    <citation type="journal article" date="2016" name="Genome Announc.">
        <title>Draft Genome Sequence of Planomonospora sphaerica JCM9374, a Rare Actinomycete.</title>
        <authorList>
            <person name="Dohra H."/>
            <person name="Suzuki T."/>
            <person name="Inoue Y."/>
            <person name="Kodani S."/>
        </authorList>
    </citation>
    <scope>NUCLEOTIDE SEQUENCE [LARGE SCALE GENOMIC DNA]</scope>
    <source>
        <strain evidence="3 4">JCM 9374</strain>
    </source>
</reference>
<protein>
    <submittedName>
        <fullName evidence="3">Ankyrin domain-containing protein</fullName>
    </submittedName>
</protein>